<name>A0A1L7D162_9CORY</name>
<dbReference type="EMBL" id="CP009249">
    <property type="protein sequence ID" value="APT91840.1"/>
    <property type="molecule type" value="Genomic_DNA"/>
</dbReference>
<dbReference type="GO" id="GO:0042371">
    <property type="term" value="P:vitamin K biosynthetic process"/>
    <property type="evidence" value="ECO:0007669"/>
    <property type="project" value="TreeGrafter"/>
</dbReference>
<feature type="transmembrane region" description="Helical" evidence="8">
    <location>
        <begin position="217"/>
        <end position="245"/>
    </location>
</feature>
<dbReference type="EC" id="2.5.1.74" evidence="8 9"/>
<evidence type="ECO:0000256" key="4">
    <source>
        <dbReference type="ARBA" id="ARBA00022679"/>
    </source>
</evidence>
<evidence type="ECO:0000256" key="9">
    <source>
        <dbReference type="NCBIfam" id="TIGR00751"/>
    </source>
</evidence>
<keyword evidence="5 8" id="KW-0812">Transmembrane</keyword>
<feature type="transmembrane region" description="Helical" evidence="8">
    <location>
        <begin position="41"/>
        <end position="58"/>
    </location>
</feature>
<feature type="transmembrane region" description="Helical" evidence="8">
    <location>
        <begin position="265"/>
        <end position="288"/>
    </location>
</feature>
<evidence type="ECO:0000256" key="2">
    <source>
        <dbReference type="ARBA" id="ARBA00022428"/>
    </source>
</evidence>
<comment type="catalytic activity">
    <reaction evidence="8">
        <text>an all-trans-polyprenyl diphosphate + 1,4-dihydroxy-2-naphthoate + H(+) = a 2-demethylmenaquinol + CO2 + diphosphate</text>
        <dbReference type="Rhea" id="RHEA:26478"/>
        <dbReference type="Rhea" id="RHEA-COMP:9563"/>
        <dbReference type="Rhea" id="RHEA-COMP:9564"/>
        <dbReference type="ChEBI" id="CHEBI:11173"/>
        <dbReference type="ChEBI" id="CHEBI:15378"/>
        <dbReference type="ChEBI" id="CHEBI:16526"/>
        <dbReference type="ChEBI" id="CHEBI:33019"/>
        <dbReference type="ChEBI" id="CHEBI:55437"/>
        <dbReference type="ChEBI" id="CHEBI:58914"/>
        <dbReference type="EC" id="2.5.1.74"/>
    </reaction>
</comment>
<dbReference type="Proteomes" id="UP000185491">
    <property type="component" value="Chromosome"/>
</dbReference>
<organism evidence="10 11">
    <name type="scientific">Corynebacterium phocae</name>
    <dbReference type="NCBI Taxonomy" id="161895"/>
    <lineage>
        <taxon>Bacteria</taxon>
        <taxon>Bacillati</taxon>
        <taxon>Actinomycetota</taxon>
        <taxon>Actinomycetes</taxon>
        <taxon>Mycobacteriales</taxon>
        <taxon>Corynebacteriaceae</taxon>
        <taxon>Corynebacterium</taxon>
    </lineage>
</organism>
<dbReference type="Gene3D" id="1.10.357.140">
    <property type="entry name" value="UbiA prenyltransferase"/>
    <property type="match status" value="1"/>
</dbReference>
<dbReference type="InterPro" id="IPR026046">
    <property type="entry name" value="UBIAD1"/>
</dbReference>
<proteinExistence type="inferred from homology"/>
<dbReference type="GO" id="GO:0009234">
    <property type="term" value="P:menaquinone biosynthetic process"/>
    <property type="evidence" value="ECO:0007669"/>
    <property type="project" value="UniProtKB-UniRule"/>
</dbReference>
<dbReference type="RefSeq" id="WP_075732685.1">
    <property type="nucleotide sequence ID" value="NZ_CP009249.1"/>
</dbReference>
<comment type="function">
    <text evidence="8">Conversion of 1,4-dihydroxy-2-naphthoate (DHNA) to demethylmenaquinone (DMK).</text>
</comment>
<keyword evidence="11" id="KW-1185">Reference proteome</keyword>
<reference evidence="10 11" key="1">
    <citation type="submission" date="2014-08" db="EMBL/GenBank/DDBJ databases">
        <title>Complete genome sequence of Corynebacterium phocae M408/89/1(T)(=DSM 44612(T)), isolated from the common seal (Phoca vitulina).</title>
        <authorList>
            <person name="Ruckert C."/>
            <person name="Albersmeier A."/>
            <person name="Winkler A."/>
            <person name="Kalinowski J."/>
        </authorList>
    </citation>
    <scope>NUCLEOTIDE SEQUENCE [LARGE SCALE GENOMIC DNA]</scope>
    <source>
        <strain evidence="10 11">M408/89/1</strain>
    </source>
</reference>
<dbReference type="InterPro" id="IPR044878">
    <property type="entry name" value="UbiA_sf"/>
</dbReference>
<evidence type="ECO:0000313" key="11">
    <source>
        <dbReference type="Proteomes" id="UP000185491"/>
    </source>
</evidence>
<keyword evidence="3 8" id="KW-1003">Cell membrane</keyword>
<dbReference type="STRING" id="161895.CPHO_01745"/>
<evidence type="ECO:0000256" key="1">
    <source>
        <dbReference type="ARBA" id="ARBA00004141"/>
    </source>
</evidence>
<keyword evidence="6 8" id="KW-1133">Transmembrane helix</keyword>
<evidence type="ECO:0000256" key="6">
    <source>
        <dbReference type="ARBA" id="ARBA00022989"/>
    </source>
</evidence>
<evidence type="ECO:0000313" key="10">
    <source>
        <dbReference type="EMBL" id="APT91840.1"/>
    </source>
</evidence>
<dbReference type="InterPro" id="IPR000537">
    <property type="entry name" value="UbiA_prenyltransferase"/>
</dbReference>
<dbReference type="GO" id="GO:0005886">
    <property type="term" value="C:plasma membrane"/>
    <property type="evidence" value="ECO:0007669"/>
    <property type="project" value="UniProtKB-SubCell"/>
</dbReference>
<comment type="subcellular location">
    <subcellularLocation>
        <location evidence="8">Cell membrane</location>
        <topology evidence="8">Multi-pass membrane protein</topology>
    </subcellularLocation>
    <subcellularLocation>
        <location evidence="1">Membrane</location>
        <topology evidence="1">Multi-pass membrane protein</topology>
    </subcellularLocation>
</comment>
<evidence type="ECO:0000256" key="8">
    <source>
        <dbReference type="HAMAP-Rule" id="MF_01937"/>
    </source>
</evidence>
<dbReference type="PANTHER" id="PTHR13929">
    <property type="entry name" value="1,4-DIHYDROXY-2-NAPHTHOATE OCTAPRENYLTRANSFERASE"/>
    <property type="match status" value="1"/>
</dbReference>
<dbReference type="InterPro" id="IPR004657">
    <property type="entry name" value="MenA"/>
</dbReference>
<dbReference type="PANTHER" id="PTHR13929:SF0">
    <property type="entry name" value="UBIA PRENYLTRANSFERASE DOMAIN-CONTAINING PROTEIN 1"/>
    <property type="match status" value="1"/>
</dbReference>
<comment type="similarity">
    <text evidence="8">Belongs to the MenA family. Type 1 subfamily.</text>
</comment>
<feature type="transmembrane region" description="Helical" evidence="8">
    <location>
        <begin position="170"/>
        <end position="189"/>
    </location>
</feature>
<feature type="transmembrane region" description="Helical" evidence="8">
    <location>
        <begin position="115"/>
        <end position="133"/>
    </location>
</feature>
<dbReference type="NCBIfam" id="TIGR00751">
    <property type="entry name" value="menA"/>
    <property type="match status" value="1"/>
</dbReference>
<keyword evidence="2 8" id="KW-0474">Menaquinone biosynthesis</keyword>
<sequence>MTDFRNWFLGARPHTWPNAIAPVIAGSGAAAAVGGFHSGRALLALAVSMGLIVGVNYANDYSDGIRGTDDERSGPVRLTASRLAKPAHVKYAAFASLALAGIAGVWLSLAANAPWLIIMGCFCITAAWFYTGGKNPYGYRGYGELAIFIFFGLVAVLGTEYTQAGHITGTGLALAVGIGAMSSGVNLANNIRDLRSDARAGKITLAVKLGNKKSRRLFTAALLTPAVLTLLVIFAHPLAILAWAYLPFAIKAIRIVNRGARGKELIPVLAITGRGMLVWALITALVAAL</sequence>
<dbReference type="CDD" id="cd13962">
    <property type="entry name" value="PT_UbiA_UBIAD1"/>
    <property type="match status" value="1"/>
</dbReference>
<dbReference type="PIRSF" id="PIRSF005355">
    <property type="entry name" value="UBIAD1"/>
    <property type="match status" value="1"/>
</dbReference>
<feature type="transmembrane region" description="Helical" evidence="8">
    <location>
        <begin position="145"/>
        <end position="164"/>
    </location>
</feature>
<keyword evidence="7 8" id="KW-0472">Membrane</keyword>
<dbReference type="KEGG" id="cpho:CPHO_01745"/>
<comment type="pathway">
    <text evidence="8">Quinol/quinone metabolism; menaquinone biosynthesis; menaquinol from 1,4-dihydroxy-2-naphthoate: step 1/2.</text>
</comment>
<dbReference type="AlphaFoldDB" id="A0A1L7D162"/>
<dbReference type="GO" id="GO:0046428">
    <property type="term" value="F:1,4-dihydroxy-2-naphthoate polyprenyltransferase activity"/>
    <property type="evidence" value="ECO:0007669"/>
    <property type="project" value="UniProtKB-UniRule"/>
</dbReference>
<protein>
    <recommendedName>
        <fullName evidence="8 9">1,4-dihydroxy-2-naphthoate octaprenyltransferase</fullName>
        <shortName evidence="8">DHNA-octaprenyltransferase</shortName>
        <ecNumber evidence="8 9">2.5.1.74</ecNumber>
    </recommendedName>
</protein>
<keyword evidence="4 8" id="KW-0808">Transferase</keyword>
<evidence type="ECO:0000256" key="5">
    <source>
        <dbReference type="ARBA" id="ARBA00022692"/>
    </source>
</evidence>
<dbReference type="HAMAP" id="MF_01937">
    <property type="entry name" value="MenA_1"/>
    <property type="match status" value="1"/>
</dbReference>
<accession>A0A1L7D162</accession>
<gene>
    <name evidence="8" type="primary">menA</name>
    <name evidence="10" type="ORF">CPHO_01745</name>
</gene>
<dbReference type="UniPathway" id="UPA00079">
    <property type="reaction ID" value="UER00168"/>
</dbReference>
<dbReference type="NCBIfam" id="NF004751">
    <property type="entry name" value="PRK06080.1-3"/>
    <property type="match status" value="1"/>
</dbReference>
<feature type="transmembrane region" description="Helical" evidence="8">
    <location>
        <begin position="91"/>
        <end position="109"/>
    </location>
</feature>
<evidence type="ECO:0000256" key="3">
    <source>
        <dbReference type="ARBA" id="ARBA00022475"/>
    </source>
</evidence>
<evidence type="ECO:0000256" key="7">
    <source>
        <dbReference type="ARBA" id="ARBA00023136"/>
    </source>
</evidence>
<dbReference type="Pfam" id="PF01040">
    <property type="entry name" value="UbiA"/>
    <property type="match status" value="1"/>
</dbReference>